<dbReference type="Gene3D" id="1.20.1280.50">
    <property type="match status" value="1"/>
</dbReference>
<feature type="domain" description="F-box" evidence="1">
    <location>
        <begin position="121"/>
        <end position="167"/>
    </location>
</feature>
<accession>A0AAW1VDB4</accession>
<dbReference type="Proteomes" id="UP001431783">
    <property type="component" value="Unassembled WGS sequence"/>
</dbReference>
<dbReference type="CDD" id="cd09917">
    <property type="entry name" value="F-box_SF"/>
    <property type="match status" value="1"/>
</dbReference>
<organism evidence="2 3">
    <name type="scientific">Henosepilachna vigintioctopunctata</name>
    <dbReference type="NCBI Taxonomy" id="420089"/>
    <lineage>
        <taxon>Eukaryota</taxon>
        <taxon>Metazoa</taxon>
        <taxon>Ecdysozoa</taxon>
        <taxon>Arthropoda</taxon>
        <taxon>Hexapoda</taxon>
        <taxon>Insecta</taxon>
        <taxon>Pterygota</taxon>
        <taxon>Neoptera</taxon>
        <taxon>Endopterygota</taxon>
        <taxon>Coleoptera</taxon>
        <taxon>Polyphaga</taxon>
        <taxon>Cucujiformia</taxon>
        <taxon>Coccinelloidea</taxon>
        <taxon>Coccinellidae</taxon>
        <taxon>Epilachninae</taxon>
        <taxon>Epilachnini</taxon>
        <taxon>Henosepilachna</taxon>
    </lineage>
</organism>
<evidence type="ECO:0000313" key="2">
    <source>
        <dbReference type="EMBL" id="KAK9890418.1"/>
    </source>
</evidence>
<dbReference type="SUPFAM" id="SSF81383">
    <property type="entry name" value="F-box domain"/>
    <property type="match status" value="1"/>
</dbReference>
<sequence length="253" mass="30097">MRIRQRILQIHEQRRRVLLDPSTGVVVERMEPTTMFQRNKQHLKKVSVARNFVTEQERTCLVIKPHFHLFRNKQSIDTVCSDWPLRRMTLTNGHPPYDLCTLTGGIRTPSTSLCNQLRVCQVSLRLLPPEVISTIFRYLDPDSLFNAFQTCTRWTEICRGDPVLRMRIRQRILQIREQRRRVLLDPSTGVVVERMEPTTMFQRNKQHLKKVSVARNFVTEVPAWLPKIDKYRTAEPIRRKRDTRNAQYRNLRI</sequence>
<protein>
    <recommendedName>
        <fullName evidence="1">F-box domain-containing protein</fullName>
    </recommendedName>
</protein>
<evidence type="ECO:0000259" key="1">
    <source>
        <dbReference type="PROSITE" id="PS50181"/>
    </source>
</evidence>
<dbReference type="EMBL" id="JARQZJ010000125">
    <property type="protein sequence ID" value="KAK9890418.1"/>
    <property type="molecule type" value="Genomic_DNA"/>
</dbReference>
<evidence type="ECO:0000313" key="3">
    <source>
        <dbReference type="Proteomes" id="UP001431783"/>
    </source>
</evidence>
<name>A0AAW1VDB4_9CUCU</name>
<keyword evidence="3" id="KW-1185">Reference proteome</keyword>
<dbReference type="PROSITE" id="PS50181">
    <property type="entry name" value="FBOX"/>
    <property type="match status" value="1"/>
</dbReference>
<dbReference type="InterPro" id="IPR001810">
    <property type="entry name" value="F-box_dom"/>
</dbReference>
<dbReference type="AlphaFoldDB" id="A0AAW1VDB4"/>
<dbReference type="SMART" id="SM00256">
    <property type="entry name" value="FBOX"/>
    <property type="match status" value="1"/>
</dbReference>
<proteinExistence type="predicted"/>
<dbReference type="Pfam" id="PF12937">
    <property type="entry name" value="F-box-like"/>
    <property type="match status" value="1"/>
</dbReference>
<reference evidence="2 3" key="1">
    <citation type="submission" date="2023-03" db="EMBL/GenBank/DDBJ databases">
        <title>Genome insight into feeding habits of ladybird beetles.</title>
        <authorList>
            <person name="Li H.-S."/>
            <person name="Huang Y.-H."/>
            <person name="Pang H."/>
        </authorList>
    </citation>
    <scope>NUCLEOTIDE SEQUENCE [LARGE SCALE GENOMIC DNA]</scope>
    <source>
        <strain evidence="2">SYSU_2023b</strain>
        <tissue evidence="2">Whole body</tissue>
    </source>
</reference>
<comment type="caution">
    <text evidence="2">The sequence shown here is derived from an EMBL/GenBank/DDBJ whole genome shotgun (WGS) entry which is preliminary data.</text>
</comment>
<gene>
    <name evidence="2" type="ORF">WA026_010507</name>
</gene>
<dbReference type="InterPro" id="IPR036047">
    <property type="entry name" value="F-box-like_dom_sf"/>
</dbReference>